<sequence length="492" mass="53590">MNEFTMNDLMRLMPYAPIIAVVITVLLVMIAITIKRSHVVTGTITVVGLNIGLFTLLAQIGGVISSGSAVPQAEQLFVIDNFAQFNMVVIFICALACCTLSYAYLMNLKDNKDELYLLMLLSTTGALLMVCSQHMAAFFMSLELLSVPLYGLLAYTFLRDRSLESGLKYLVLSATASATLLMGMAFIYAQVGSLSFKQISVQLATMYESPLLIVGAAMMMFGIAFKLSAAPFHTWTPDVYEGAPAPVATYLASVTKVAMMALAIRFLIDSALLALPSVQMLIMVMATLSILIGNVLAVRQTNLKRLLGYSSIAHMGYVMVVIVSIGSAADSISSMYMAVYAFTSIGAFGVVTLMSSPYRQSGEADELVHYQGLFWRRPVLTAVLTIMLLSLAGIPLTAGFITKLFAILAAVQGTNWFLVAMIILGSAIGLFYYLRVMLTLFKRPKEFIEFDVTGQWGMRMGGIMVIAVTVVVILFGILPNSLIVWSNMARIW</sequence>
<dbReference type="GO" id="GO:0050136">
    <property type="term" value="F:NADH dehydrogenase (quinone) (non-electrogenic) activity"/>
    <property type="evidence" value="ECO:0007669"/>
    <property type="project" value="UniProtKB-UniRule"/>
</dbReference>
<dbReference type="InterPro" id="IPR001750">
    <property type="entry name" value="ND/Mrp_TM"/>
</dbReference>
<accession>A0A0M4TUD7</accession>
<keyword evidence="5" id="KW-0520">NAD</keyword>
<dbReference type="GO" id="GO:0042773">
    <property type="term" value="P:ATP synthesis coupled electron transport"/>
    <property type="evidence" value="ECO:0007669"/>
    <property type="project" value="InterPro"/>
</dbReference>
<keyword evidence="9" id="KW-1185">Reference proteome</keyword>
<evidence type="ECO:0000256" key="1">
    <source>
        <dbReference type="ARBA" id="ARBA00004127"/>
    </source>
</evidence>
<dbReference type="EC" id="7.1.1.-" evidence="5"/>
<keyword evidence="5 8" id="KW-0830">Ubiquinone</keyword>
<organism evidence="8 9">
    <name type="scientific">Psychrobacter urativorans</name>
    <dbReference type="NCBI Taxonomy" id="45610"/>
    <lineage>
        <taxon>Bacteria</taxon>
        <taxon>Pseudomonadati</taxon>
        <taxon>Pseudomonadota</taxon>
        <taxon>Gammaproteobacteria</taxon>
        <taxon>Moraxellales</taxon>
        <taxon>Moraxellaceae</taxon>
        <taxon>Psychrobacter</taxon>
    </lineage>
</organism>
<reference evidence="8 9" key="1">
    <citation type="submission" date="2015-09" db="EMBL/GenBank/DDBJ databases">
        <title>Complete genome of Psychrobacter urativorans R10.10B.</title>
        <authorList>
            <person name="See-Too W.S."/>
            <person name="Chan K.G."/>
        </authorList>
    </citation>
    <scope>NUCLEOTIDE SEQUENCE [LARGE SCALE GENOMIC DNA]</scope>
    <source>
        <strain evidence="8 9">R10.10B</strain>
    </source>
</reference>
<dbReference type="GO" id="GO:0008137">
    <property type="term" value="F:NADH dehydrogenase (ubiquinone) activity"/>
    <property type="evidence" value="ECO:0007669"/>
    <property type="project" value="InterPro"/>
</dbReference>
<gene>
    <name evidence="5" type="primary">nuoN</name>
    <name evidence="8" type="ORF">AOC03_03245</name>
</gene>
<evidence type="ECO:0000256" key="3">
    <source>
        <dbReference type="ARBA" id="ARBA00022989"/>
    </source>
</evidence>
<feature type="transmembrane region" description="Helical" evidence="5">
    <location>
        <begin position="306"/>
        <end position="329"/>
    </location>
</feature>
<dbReference type="HAMAP" id="MF_00445">
    <property type="entry name" value="NDH1_NuoN_1"/>
    <property type="match status" value="1"/>
</dbReference>
<feature type="transmembrane region" description="Helical" evidence="5">
    <location>
        <begin position="379"/>
        <end position="410"/>
    </location>
</feature>
<dbReference type="GO" id="GO:0048038">
    <property type="term" value="F:quinone binding"/>
    <property type="evidence" value="ECO:0007669"/>
    <property type="project" value="UniProtKB-KW"/>
</dbReference>
<feature type="transmembrane region" description="Helical" evidence="5">
    <location>
        <begin position="280"/>
        <end position="299"/>
    </location>
</feature>
<feature type="transmembrane region" description="Helical" evidence="5">
    <location>
        <begin position="170"/>
        <end position="191"/>
    </location>
</feature>
<feature type="transmembrane region" description="Helical" evidence="5">
    <location>
        <begin position="416"/>
        <end position="435"/>
    </location>
</feature>
<keyword evidence="5" id="KW-0813">Transport</keyword>
<comment type="similarity">
    <text evidence="5">Belongs to the complex I subunit 2 family.</text>
</comment>
<feature type="transmembrane region" description="Helical" evidence="5">
    <location>
        <begin position="39"/>
        <end position="62"/>
    </location>
</feature>
<dbReference type="Proteomes" id="UP000059847">
    <property type="component" value="Chromosome"/>
</dbReference>
<feature type="transmembrane region" description="Helical" evidence="5">
    <location>
        <begin position="211"/>
        <end position="235"/>
    </location>
</feature>
<dbReference type="KEGG" id="pur:AOC03_03245"/>
<evidence type="ECO:0000256" key="4">
    <source>
        <dbReference type="ARBA" id="ARBA00023136"/>
    </source>
</evidence>
<feature type="transmembrane region" description="Helical" evidence="5">
    <location>
        <begin position="115"/>
        <end position="130"/>
    </location>
</feature>
<comment type="function">
    <text evidence="5">NDH-1 shuttles electrons from NADH, via FMN and iron-sulfur (Fe-S) centers, to quinones in the respiratory chain. The immediate electron acceptor for the enzyme in this species is believed to be ubiquinone. Couples the redox reaction to proton translocation (for every two electrons transferred, four hydrogen ions are translocated across the cytoplasmic membrane), and thus conserves the redox energy in a proton gradient.</text>
</comment>
<feature type="transmembrane region" description="Helical" evidence="5">
    <location>
        <begin position="247"/>
        <end position="268"/>
    </location>
</feature>
<feature type="transmembrane region" description="Helical" evidence="5">
    <location>
        <begin position="12"/>
        <end position="32"/>
    </location>
</feature>
<dbReference type="Pfam" id="PF00361">
    <property type="entry name" value="Proton_antipo_M"/>
    <property type="match status" value="1"/>
</dbReference>
<protein>
    <recommendedName>
        <fullName evidence="5">NADH-quinone oxidoreductase subunit N</fullName>
        <ecNumber evidence="5">7.1.1.-</ecNumber>
    </recommendedName>
    <alternativeName>
        <fullName evidence="5">NADH dehydrogenase I subunit N</fullName>
    </alternativeName>
    <alternativeName>
        <fullName evidence="5">NDH-1 subunit N</fullName>
    </alternativeName>
</protein>
<evidence type="ECO:0000256" key="5">
    <source>
        <dbReference type="HAMAP-Rule" id="MF_00445"/>
    </source>
</evidence>
<keyword evidence="5" id="KW-1278">Translocase</keyword>
<feature type="transmembrane region" description="Helical" evidence="5">
    <location>
        <begin position="82"/>
        <end position="103"/>
    </location>
</feature>
<keyword evidence="2 5" id="KW-0812">Transmembrane</keyword>
<dbReference type="GO" id="GO:0005886">
    <property type="term" value="C:plasma membrane"/>
    <property type="evidence" value="ECO:0007669"/>
    <property type="project" value="UniProtKB-SubCell"/>
</dbReference>
<evidence type="ECO:0000256" key="6">
    <source>
        <dbReference type="RuleBase" id="RU000320"/>
    </source>
</evidence>
<dbReference type="PANTHER" id="PTHR22773">
    <property type="entry name" value="NADH DEHYDROGENASE"/>
    <property type="match status" value="1"/>
</dbReference>
<keyword evidence="5" id="KW-0874">Quinone</keyword>
<comment type="subcellular location">
    <subcellularLocation>
        <location evidence="5">Cell membrane</location>
        <topology evidence="5">Multi-pass membrane protein</topology>
    </subcellularLocation>
    <subcellularLocation>
        <location evidence="1">Endomembrane system</location>
        <topology evidence="1">Multi-pass membrane protein</topology>
    </subcellularLocation>
    <subcellularLocation>
        <location evidence="6">Membrane</location>
        <topology evidence="6">Multi-pass membrane protein</topology>
    </subcellularLocation>
</comment>
<evidence type="ECO:0000313" key="8">
    <source>
        <dbReference type="EMBL" id="ALF59186.1"/>
    </source>
</evidence>
<name>A0A0M4TUD7_9GAMM</name>
<comment type="catalytic activity">
    <reaction evidence="5">
        <text>a quinone + NADH + 5 H(+)(in) = a quinol + NAD(+) + 4 H(+)(out)</text>
        <dbReference type="Rhea" id="RHEA:57888"/>
        <dbReference type="ChEBI" id="CHEBI:15378"/>
        <dbReference type="ChEBI" id="CHEBI:24646"/>
        <dbReference type="ChEBI" id="CHEBI:57540"/>
        <dbReference type="ChEBI" id="CHEBI:57945"/>
        <dbReference type="ChEBI" id="CHEBI:132124"/>
    </reaction>
</comment>
<dbReference type="STRING" id="45610.AOC03_03245"/>
<dbReference type="NCBIfam" id="TIGR01770">
    <property type="entry name" value="NDH_I_N"/>
    <property type="match status" value="1"/>
</dbReference>
<keyword evidence="4 5" id="KW-0472">Membrane</keyword>
<feature type="transmembrane region" description="Helical" evidence="5">
    <location>
        <begin position="136"/>
        <end position="158"/>
    </location>
</feature>
<feature type="domain" description="NADH:quinone oxidoreductase/Mrp antiporter transmembrane" evidence="7">
    <location>
        <begin position="132"/>
        <end position="428"/>
    </location>
</feature>
<dbReference type="EMBL" id="CP012678">
    <property type="protein sequence ID" value="ALF59186.1"/>
    <property type="molecule type" value="Genomic_DNA"/>
</dbReference>
<dbReference type="GO" id="GO:0012505">
    <property type="term" value="C:endomembrane system"/>
    <property type="evidence" value="ECO:0007669"/>
    <property type="project" value="UniProtKB-SubCell"/>
</dbReference>
<keyword evidence="3 5" id="KW-1133">Transmembrane helix</keyword>
<feature type="transmembrane region" description="Helical" evidence="5">
    <location>
        <begin position="335"/>
        <end position="358"/>
    </location>
</feature>
<dbReference type="InterPro" id="IPR010096">
    <property type="entry name" value="NADH-Q_OxRdtase_suN/2"/>
</dbReference>
<dbReference type="OrthoDB" id="9768329at2"/>
<feature type="transmembrane region" description="Helical" evidence="5">
    <location>
        <begin position="456"/>
        <end position="478"/>
    </location>
</feature>
<keyword evidence="8" id="KW-0560">Oxidoreductase</keyword>
<dbReference type="AlphaFoldDB" id="A0A0M4TUD7"/>
<dbReference type="RefSeq" id="WP_062533581.1">
    <property type="nucleotide sequence ID" value="NZ_CP012678.1"/>
</dbReference>
<evidence type="ECO:0000256" key="2">
    <source>
        <dbReference type="ARBA" id="ARBA00022692"/>
    </source>
</evidence>
<evidence type="ECO:0000313" key="9">
    <source>
        <dbReference type="Proteomes" id="UP000059847"/>
    </source>
</evidence>
<keyword evidence="5" id="KW-1003">Cell membrane</keyword>
<evidence type="ECO:0000259" key="7">
    <source>
        <dbReference type="Pfam" id="PF00361"/>
    </source>
</evidence>
<proteinExistence type="inferred from homology"/>
<comment type="subunit">
    <text evidence="5">NDH-1 is composed of 14 different subunits. Subunits NuoA, H, J, K, L, M, N constitute the membrane sector of the complex.</text>
</comment>